<dbReference type="AlphaFoldDB" id="G7LHM2"/>
<proteinExistence type="predicted"/>
<evidence type="ECO:0000313" key="2">
    <source>
        <dbReference type="EMBL" id="AET02447.1"/>
    </source>
</evidence>
<gene>
    <name evidence="2" type="ordered locus">MTR_8g040660</name>
</gene>
<dbReference type="EMBL" id="CM001224">
    <property type="protein sequence ID" value="AET02447.1"/>
    <property type="molecule type" value="Genomic_DNA"/>
</dbReference>
<accession>G7LHM2</accession>
<name>G7LHM2_MEDTR</name>
<dbReference type="Proteomes" id="UP000002051">
    <property type="component" value="Chromosome 8"/>
</dbReference>
<feature type="compositionally biased region" description="Basic residues" evidence="1">
    <location>
        <begin position="89"/>
        <end position="102"/>
    </location>
</feature>
<sequence>MSQNKMKLDGRVGPLCPWQQSRLEKEKNASHNWTPLWSGDTPMQRYQIEHCHAWLTLGSYRATYNYFIQPVNSQIYWEPTPYEKSAPPKVRRAAGRPKKNRRKDGNKEPIGRSQMKRTYNDTQCGRCGLIGHNLRGYNVGNVPVNAENHVAENGGGVAEDAGNDGQVAQNVNVGNVVAGNDAIHGQNVVNGVANEVVLTQGVPARRYGIKVPIISKEMPNQTPLRGPAPSHPTAPGVIRVPYPDYGPSGSSQPKFIEFIPTPGFPKK</sequence>
<protein>
    <submittedName>
        <fullName evidence="2 3">Uncharacterized protein</fullName>
    </submittedName>
</protein>
<evidence type="ECO:0000313" key="4">
    <source>
        <dbReference type="Proteomes" id="UP000002051"/>
    </source>
</evidence>
<feature type="region of interest" description="Disordered" evidence="1">
    <location>
        <begin position="79"/>
        <end position="117"/>
    </location>
</feature>
<dbReference type="EnsemblPlants" id="AET02447">
    <property type="protein sequence ID" value="AET02447"/>
    <property type="gene ID" value="MTR_8g040660"/>
</dbReference>
<dbReference type="PaxDb" id="3880-AET02447"/>
<reference evidence="3" key="3">
    <citation type="submission" date="2015-04" db="UniProtKB">
        <authorList>
            <consortium name="EnsemblPlants"/>
        </authorList>
    </citation>
    <scope>IDENTIFICATION</scope>
    <source>
        <strain evidence="3">cv. Jemalong A17</strain>
    </source>
</reference>
<organism evidence="2 4">
    <name type="scientific">Medicago truncatula</name>
    <name type="common">Barrel medic</name>
    <name type="synonym">Medicago tribuloides</name>
    <dbReference type="NCBI Taxonomy" id="3880"/>
    <lineage>
        <taxon>Eukaryota</taxon>
        <taxon>Viridiplantae</taxon>
        <taxon>Streptophyta</taxon>
        <taxon>Embryophyta</taxon>
        <taxon>Tracheophyta</taxon>
        <taxon>Spermatophyta</taxon>
        <taxon>Magnoliopsida</taxon>
        <taxon>eudicotyledons</taxon>
        <taxon>Gunneridae</taxon>
        <taxon>Pentapetalae</taxon>
        <taxon>rosids</taxon>
        <taxon>fabids</taxon>
        <taxon>Fabales</taxon>
        <taxon>Fabaceae</taxon>
        <taxon>Papilionoideae</taxon>
        <taxon>50 kb inversion clade</taxon>
        <taxon>NPAAA clade</taxon>
        <taxon>Hologalegina</taxon>
        <taxon>IRL clade</taxon>
        <taxon>Trifolieae</taxon>
        <taxon>Medicago</taxon>
    </lineage>
</organism>
<dbReference type="HOGENOM" id="CLU_1043394_0_0_1"/>
<keyword evidence="4" id="KW-1185">Reference proteome</keyword>
<reference evidence="2 4" key="1">
    <citation type="journal article" date="2011" name="Nature">
        <title>The Medicago genome provides insight into the evolution of rhizobial symbioses.</title>
        <authorList>
            <person name="Young N.D."/>
            <person name="Debelle F."/>
            <person name="Oldroyd G.E."/>
            <person name="Geurts R."/>
            <person name="Cannon S.B."/>
            <person name="Udvardi M.K."/>
            <person name="Benedito V.A."/>
            <person name="Mayer K.F."/>
            <person name="Gouzy J."/>
            <person name="Schoof H."/>
            <person name="Van de Peer Y."/>
            <person name="Proost S."/>
            <person name="Cook D.R."/>
            <person name="Meyers B.C."/>
            <person name="Spannagl M."/>
            <person name="Cheung F."/>
            <person name="De Mita S."/>
            <person name="Krishnakumar V."/>
            <person name="Gundlach H."/>
            <person name="Zhou S."/>
            <person name="Mudge J."/>
            <person name="Bharti A.K."/>
            <person name="Murray J.D."/>
            <person name="Naoumkina M.A."/>
            <person name="Rosen B."/>
            <person name="Silverstein K.A."/>
            <person name="Tang H."/>
            <person name="Rombauts S."/>
            <person name="Zhao P.X."/>
            <person name="Zhou P."/>
            <person name="Barbe V."/>
            <person name="Bardou P."/>
            <person name="Bechner M."/>
            <person name="Bellec A."/>
            <person name="Berger A."/>
            <person name="Berges H."/>
            <person name="Bidwell S."/>
            <person name="Bisseling T."/>
            <person name="Choisne N."/>
            <person name="Couloux A."/>
            <person name="Denny R."/>
            <person name="Deshpande S."/>
            <person name="Dai X."/>
            <person name="Doyle J.J."/>
            <person name="Dudez A.M."/>
            <person name="Farmer A.D."/>
            <person name="Fouteau S."/>
            <person name="Franken C."/>
            <person name="Gibelin C."/>
            <person name="Gish J."/>
            <person name="Goldstein S."/>
            <person name="Gonzalez A.J."/>
            <person name="Green P.J."/>
            <person name="Hallab A."/>
            <person name="Hartog M."/>
            <person name="Hua A."/>
            <person name="Humphray S.J."/>
            <person name="Jeong D.H."/>
            <person name="Jing Y."/>
            <person name="Jocker A."/>
            <person name="Kenton S.M."/>
            <person name="Kim D.J."/>
            <person name="Klee K."/>
            <person name="Lai H."/>
            <person name="Lang C."/>
            <person name="Lin S."/>
            <person name="Macmil S.L."/>
            <person name="Magdelenat G."/>
            <person name="Matthews L."/>
            <person name="McCorrison J."/>
            <person name="Monaghan E.L."/>
            <person name="Mun J.H."/>
            <person name="Najar F.Z."/>
            <person name="Nicholson C."/>
            <person name="Noirot C."/>
            <person name="O'Bleness M."/>
            <person name="Paule C.R."/>
            <person name="Poulain J."/>
            <person name="Prion F."/>
            <person name="Qin B."/>
            <person name="Qu C."/>
            <person name="Retzel E.F."/>
            <person name="Riddle C."/>
            <person name="Sallet E."/>
            <person name="Samain S."/>
            <person name="Samson N."/>
            <person name="Sanders I."/>
            <person name="Saurat O."/>
            <person name="Scarpelli C."/>
            <person name="Schiex T."/>
            <person name="Segurens B."/>
            <person name="Severin A.J."/>
            <person name="Sherrier D.J."/>
            <person name="Shi R."/>
            <person name="Sims S."/>
            <person name="Singer S.R."/>
            <person name="Sinharoy S."/>
            <person name="Sterck L."/>
            <person name="Viollet A."/>
            <person name="Wang B.B."/>
            <person name="Wang K."/>
            <person name="Wang M."/>
            <person name="Wang X."/>
            <person name="Warfsmann J."/>
            <person name="Weissenbach J."/>
            <person name="White D.D."/>
            <person name="White J.D."/>
            <person name="Wiley G.B."/>
            <person name="Wincker P."/>
            <person name="Xing Y."/>
            <person name="Yang L."/>
            <person name="Yao Z."/>
            <person name="Ying F."/>
            <person name="Zhai J."/>
            <person name="Zhou L."/>
            <person name="Zuber A."/>
            <person name="Denarie J."/>
            <person name="Dixon R.A."/>
            <person name="May G.D."/>
            <person name="Schwartz D.C."/>
            <person name="Rogers J."/>
            <person name="Quetier F."/>
            <person name="Town C.D."/>
            <person name="Roe B.A."/>
        </authorList>
    </citation>
    <scope>NUCLEOTIDE SEQUENCE [LARGE SCALE GENOMIC DNA]</scope>
    <source>
        <strain evidence="2">A17</strain>
        <strain evidence="3 4">cv. Jemalong A17</strain>
    </source>
</reference>
<evidence type="ECO:0000313" key="3">
    <source>
        <dbReference type="EnsemblPlants" id="AET02447"/>
    </source>
</evidence>
<evidence type="ECO:0000256" key="1">
    <source>
        <dbReference type="SAM" id="MobiDB-lite"/>
    </source>
</evidence>
<feature type="region of interest" description="Disordered" evidence="1">
    <location>
        <begin position="218"/>
        <end position="241"/>
    </location>
</feature>
<reference evidence="2 4" key="2">
    <citation type="journal article" date="2014" name="BMC Genomics">
        <title>An improved genome release (version Mt4.0) for the model legume Medicago truncatula.</title>
        <authorList>
            <person name="Tang H."/>
            <person name="Krishnakumar V."/>
            <person name="Bidwell S."/>
            <person name="Rosen B."/>
            <person name="Chan A."/>
            <person name="Zhou S."/>
            <person name="Gentzbittel L."/>
            <person name="Childs K.L."/>
            <person name="Yandell M."/>
            <person name="Gundlach H."/>
            <person name="Mayer K.F."/>
            <person name="Schwartz D.C."/>
            <person name="Town C.D."/>
        </authorList>
    </citation>
    <scope>GENOME REANNOTATION</scope>
    <source>
        <strain evidence="3 4">cv. Jemalong A17</strain>
    </source>
</reference>